<dbReference type="Gramene" id="mRNA:HanXRQr2_Chr06g0256641">
    <property type="protein sequence ID" value="mRNA:HanXRQr2_Chr06g0256641"/>
    <property type="gene ID" value="HanXRQr2_Chr06g0256641"/>
</dbReference>
<keyword evidence="6" id="KW-1185">Reference proteome</keyword>
<dbReference type="Pfam" id="PF00696">
    <property type="entry name" value="AA_kinase"/>
    <property type="match status" value="1"/>
</dbReference>
<dbReference type="EC" id="2.7.2.4" evidence="4"/>
<dbReference type="STRING" id="4232.A0A251UHK6"/>
<evidence type="ECO:0000313" key="5">
    <source>
        <dbReference type="EMBL" id="OTG22825.1"/>
    </source>
</evidence>
<dbReference type="InterPro" id="IPR036393">
    <property type="entry name" value="AceGlu_kinase-like_sf"/>
</dbReference>
<keyword evidence="4" id="KW-0808">Transferase</keyword>
<name>A0A251UHK6_HELAN</name>
<protein>
    <submittedName>
        <fullName evidence="4">Aspartate kinase</fullName>
        <ecNumber evidence="4">2.7.2.4</ecNumber>
    </submittedName>
    <submittedName>
        <fullName evidence="5">Putative aspartate/glutamate/uridylate kinase</fullName>
    </submittedName>
</protein>
<dbReference type="AlphaFoldDB" id="A0A251UHK6"/>
<dbReference type="PANTHER" id="PTHR21499:SF64">
    <property type="entry name" value="ASPARTOKINASE"/>
    <property type="match status" value="1"/>
</dbReference>
<gene>
    <name evidence="5" type="ORF">HannXRQ_Chr06g0175691</name>
    <name evidence="4" type="ORF">HanXRQr2_Chr06g0256641</name>
</gene>
<dbReference type="InParanoid" id="A0A251UHK6"/>
<sequence>MTVEGLEGSANQLSCVMKFGGSSVASADRMKEVAELILSFPEENPLIVLSAMGKTTNKHIVAGEKAASCISDVSEIDELSFVKELHYRTVDELVLDRSIIIGLFVNN</sequence>
<feature type="domain" description="Aspartate/glutamate/uridylate kinase" evidence="3">
    <location>
        <begin position="15"/>
        <end position="62"/>
    </location>
</feature>
<reference evidence="5" key="2">
    <citation type="submission" date="2017-02" db="EMBL/GenBank/DDBJ databases">
        <title>Sunflower complete genome.</title>
        <authorList>
            <person name="Langlade N."/>
            <person name="Munos S."/>
        </authorList>
    </citation>
    <scope>NUCLEOTIDE SEQUENCE [LARGE SCALE GENOMIC DNA]</scope>
    <source>
        <tissue evidence="5">Leaves</tissue>
    </source>
</reference>
<dbReference type="PANTHER" id="PTHR21499">
    <property type="entry name" value="ASPARTATE KINASE"/>
    <property type="match status" value="1"/>
</dbReference>
<reference evidence="4" key="3">
    <citation type="submission" date="2020-06" db="EMBL/GenBank/DDBJ databases">
        <title>Helianthus annuus Genome sequencing and assembly Release 2.</title>
        <authorList>
            <person name="Gouzy J."/>
            <person name="Langlade N."/>
            <person name="Munos S."/>
        </authorList>
    </citation>
    <scope>NUCLEOTIDE SEQUENCE</scope>
    <source>
        <tissue evidence="4">Leaves</tissue>
    </source>
</reference>
<accession>A0A251UHK6</accession>
<keyword evidence="2" id="KW-0028">Amino-acid biosynthesis</keyword>
<evidence type="ECO:0000259" key="3">
    <source>
        <dbReference type="Pfam" id="PF00696"/>
    </source>
</evidence>
<evidence type="ECO:0000256" key="1">
    <source>
        <dbReference type="ARBA" id="ARBA00010122"/>
    </source>
</evidence>
<comment type="similarity">
    <text evidence="1">Belongs to the aspartokinase family.</text>
</comment>
<keyword evidence="2" id="KW-0791">Threonine biosynthesis</keyword>
<dbReference type="SUPFAM" id="SSF53633">
    <property type="entry name" value="Carbamate kinase-like"/>
    <property type="match status" value="1"/>
</dbReference>
<evidence type="ECO:0000313" key="6">
    <source>
        <dbReference type="Proteomes" id="UP000215914"/>
    </source>
</evidence>
<dbReference type="GO" id="GO:0009088">
    <property type="term" value="P:threonine biosynthetic process"/>
    <property type="evidence" value="ECO:0007669"/>
    <property type="project" value="UniProtKB-KW"/>
</dbReference>
<dbReference type="GO" id="GO:0004072">
    <property type="term" value="F:aspartate kinase activity"/>
    <property type="evidence" value="ECO:0007669"/>
    <property type="project" value="UniProtKB-EC"/>
</dbReference>
<evidence type="ECO:0000256" key="2">
    <source>
        <dbReference type="ARBA" id="ARBA00022697"/>
    </source>
</evidence>
<dbReference type="Proteomes" id="UP000215914">
    <property type="component" value="Chromosome 6"/>
</dbReference>
<proteinExistence type="inferred from homology"/>
<dbReference type="Gene3D" id="3.40.1160.10">
    <property type="entry name" value="Acetylglutamate kinase-like"/>
    <property type="match status" value="1"/>
</dbReference>
<dbReference type="InterPro" id="IPR018042">
    <property type="entry name" value="Aspartate_kinase_CS"/>
</dbReference>
<dbReference type="InterPro" id="IPR001048">
    <property type="entry name" value="Asp/Glu/Uridylate_kinase"/>
</dbReference>
<reference evidence="4 6" key="1">
    <citation type="journal article" date="2017" name="Nature">
        <title>The sunflower genome provides insights into oil metabolism, flowering and Asterid evolution.</title>
        <authorList>
            <person name="Badouin H."/>
            <person name="Gouzy J."/>
            <person name="Grassa C.J."/>
            <person name="Murat F."/>
            <person name="Staton S.E."/>
            <person name="Cottret L."/>
            <person name="Lelandais-Briere C."/>
            <person name="Owens G.L."/>
            <person name="Carrere S."/>
            <person name="Mayjonade B."/>
            <person name="Legrand L."/>
            <person name="Gill N."/>
            <person name="Kane N.C."/>
            <person name="Bowers J.E."/>
            <person name="Hubner S."/>
            <person name="Bellec A."/>
            <person name="Berard A."/>
            <person name="Berges H."/>
            <person name="Blanchet N."/>
            <person name="Boniface M.C."/>
            <person name="Brunel D."/>
            <person name="Catrice O."/>
            <person name="Chaidir N."/>
            <person name="Claudel C."/>
            <person name="Donnadieu C."/>
            <person name="Faraut T."/>
            <person name="Fievet G."/>
            <person name="Helmstetter N."/>
            <person name="King M."/>
            <person name="Knapp S.J."/>
            <person name="Lai Z."/>
            <person name="Le Paslier M.C."/>
            <person name="Lippi Y."/>
            <person name="Lorenzon L."/>
            <person name="Mandel J.R."/>
            <person name="Marage G."/>
            <person name="Marchand G."/>
            <person name="Marquand E."/>
            <person name="Bret-Mestries E."/>
            <person name="Morien E."/>
            <person name="Nambeesan S."/>
            <person name="Nguyen T."/>
            <person name="Pegot-Espagnet P."/>
            <person name="Pouilly N."/>
            <person name="Raftis F."/>
            <person name="Sallet E."/>
            <person name="Schiex T."/>
            <person name="Thomas J."/>
            <person name="Vandecasteele C."/>
            <person name="Vares D."/>
            <person name="Vear F."/>
            <person name="Vautrin S."/>
            <person name="Crespi M."/>
            <person name="Mangin B."/>
            <person name="Burke J.M."/>
            <person name="Salse J."/>
            <person name="Munos S."/>
            <person name="Vincourt P."/>
            <person name="Rieseberg L.H."/>
            <person name="Langlade N.B."/>
        </authorList>
    </citation>
    <scope>NUCLEOTIDE SEQUENCE [LARGE SCALE GENOMIC DNA]</scope>
    <source>
        <strain evidence="6">cv. SF193</strain>
        <tissue evidence="4">Leaves</tissue>
    </source>
</reference>
<dbReference type="EMBL" id="MNCJ02000321">
    <property type="protein sequence ID" value="KAF5802184.1"/>
    <property type="molecule type" value="Genomic_DNA"/>
</dbReference>
<dbReference type="PROSITE" id="PS00324">
    <property type="entry name" value="ASPARTOKINASE"/>
    <property type="match status" value="1"/>
</dbReference>
<organism evidence="5 6">
    <name type="scientific">Helianthus annuus</name>
    <name type="common">Common sunflower</name>
    <dbReference type="NCBI Taxonomy" id="4232"/>
    <lineage>
        <taxon>Eukaryota</taxon>
        <taxon>Viridiplantae</taxon>
        <taxon>Streptophyta</taxon>
        <taxon>Embryophyta</taxon>
        <taxon>Tracheophyta</taxon>
        <taxon>Spermatophyta</taxon>
        <taxon>Magnoliopsida</taxon>
        <taxon>eudicotyledons</taxon>
        <taxon>Gunneridae</taxon>
        <taxon>Pentapetalae</taxon>
        <taxon>asterids</taxon>
        <taxon>campanulids</taxon>
        <taxon>Asterales</taxon>
        <taxon>Asteraceae</taxon>
        <taxon>Asteroideae</taxon>
        <taxon>Heliantheae alliance</taxon>
        <taxon>Heliantheae</taxon>
        <taxon>Helianthus</taxon>
    </lineage>
</organism>
<dbReference type="EMBL" id="CM007895">
    <property type="protein sequence ID" value="OTG22825.1"/>
    <property type="molecule type" value="Genomic_DNA"/>
</dbReference>
<keyword evidence="5" id="KW-0418">Kinase</keyword>
<evidence type="ECO:0000313" key="4">
    <source>
        <dbReference type="EMBL" id="KAF5802184.1"/>
    </source>
</evidence>